<dbReference type="Gene3D" id="1.10.150.130">
    <property type="match status" value="1"/>
</dbReference>
<dbReference type="RefSeq" id="WP_115146929.1">
    <property type="nucleotide sequence ID" value="NZ_QRAV01000007.1"/>
</dbReference>
<dbReference type="PANTHER" id="PTHR34605:SF3">
    <property type="entry name" value="P CELL-TYPE AGGLUTINATION PROTEIN MAP4-LIKE-RELATED"/>
    <property type="match status" value="1"/>
</dbReference>
<dbReference type="GO" id="GO:0006310">
    <property type="term" value="P:DNA recombination"/>
    <property type="evidence" value="ECO:0007669"/>
    <property type="project" value="UniProtKB-KW"/>
</dbReference>
<comment type="caution">
    <text evidence="4">The sequence shown here is derived from an EMBL/GenBank/DDBJ whole genome shotgun (WGS) entry which is preliminary data.</text>
</comment>
<dbReference type="InterPro" id="IPR052925">
    <property type="entry name" value="Phage_Integrase-like_Recomb"/>
</dbReference>
<dbReference type="CDD" id="cd00799">
    <property type="entry name" value="INT_Cre_C"/>
    <property type="match status" value="1"/>
</dbReference>
<sequence>MSDLDRYLQAATRDNTRRSYRAAIEHFEITWGGFLPATADSVARYLVEHAGVLAINTLKLRLSALAQWHNSQGFADPTKAPVVRKVFKGIRALHPAQEKQAEPLQLQDLERVIDWLEQEAQTAKAQQDRPSLLKAYRDRALILLGFWRGFRSDELCRLQIEHVQAHAGNGITLYLPRSKGDRENLGQTYQTPALLKLCPVQAYIDWINEAALVRGPVFRSIDRWGNLSEEGLHANSIIPLLRQALERAGIAAERYTSHSLRRGFATWAHQSGWDLKSLMSYVGWKDMKSAMRYVESSPFQGMARITDKPVSP</sequence>
<dbReference type="SUPFAM" id="SSF47823">
    <property type="entry name" value="lambda integrase-like, N-terminal domain"/>
    <property type="match status" value="1"/>
</dbReference>
<protein>
    <submittedName>
        <fullName evidence="4">Site-specific recombinase XerD</fullName>
    </submittedName>
</protein>
<feature type="domain" description="Tyr recombinase" evidence="3">
    <location>
        <begin position="99"/>
        <end position="307"/>
    </location>
</feature>
<reference evidence="4 5" key="1">
    <citation type="submission" date="2018-07" db="EMBL/GenBank/DDBJ databases">
        <title>Genome sequencing of rice bacterial endophytes.</title>
        <authorList>
            <person name="Venturi V."/>
        </authorList>
    </citation>
    <scope>NUCLEOTIDE SEQUENCE [LARGE SCALE GENOMIC DNA]</scope>
    <source>
        <strain evidence="4 5">E2333</strain>
    </source>
</reference>
<proteinExistence type="predicted"/>
<dbReference type="AlphaFoldDB" id="A0A370SJH9"/>
<dbReference type="PANTHER" id="PTHR34605">
    <property type="entry name" value="PHAGE_INTEGRASE DOMAIN-CONTAINING PROTEIN"/>
    <property type="match status" value="1"/>
</dbReference>
<dbReference type="GO" id="GO:0003677">
    <property type="term" value="F:DNA binding"/>
    <property type="evidence" value="ECO:0007669"/>
    <property type="project" value="UniProtKB-KW"/>
</dbReference>
<keyword evidence="2" id="KW-0233">DNA recombination</keyword>
<organism evidence="4 5">
    <name type="scientific">Pseudomonas jessenii</name>
    <dbReference type="NCBI Taxonomy" id="77298"/>
    <lineage>
        <taxon>Bacteria</taxon>
        <taxon>Pseudomonadati</taxon>
        <taxon>Pseudomonadota</taxon>
        <taxon>Gammaproteobacteria</taxon>
        <taxon>Pseudomonadales</taxon>
        <taxon>Pseudomonadaceae</taxon>
        <taxon>Pseudomonas</taxon>
    </lineage>
</organism>
<dbReference type="EMBL" id="QRAV01000007">
    <property type="protein sequence ID" value="RDL19916.1"/>
    <property type="molecule type" value="Genomic_DNA"/>
</dbReference>
<keyword evidence="1" id="KW-0238">DNA-binding</keyword>
<dbReference type="InterPro" id="IPR011010">
    <property type="entry name" value="DNA_brk_join_enz"/>
</dbReference>
<dbReference type="GO" id="GO:0015074">
    <property type="term" value="P:DNA integration"/>
    <property type="evidence" value="ECO:0007669"/>
    <property type="project" value="InterPro"/>
</dbReference>
<accession>A0A370SJH9</accession>
<dbReference type="InterPro" id="IPR010998">
    <property type="entry name" value="Integrase_recombinase_N"/>
</dbReference>
<dbReference type="Gene3D" id="1.10.443.10">
    <property type="entry name" value="Intergrase catalytic core"/>
    <property type="match status" value="1"/>
</dbReference>
<dbReference type="PROSITE" id="PS51898">
    <property type="entry name" value="TYR_RECOMBINASE"/>
    <property type="match status" value="1"/>
</dbReference>
<gene>
    <name evidence="4" type="ORF">DEU51_10756</name>
</gene>
<evidence type="ECO:0000256" key="2">
    <source>
        <dbReference type="ARBA" id="ARBA00023172"/>
    </source>
</evidence>
<dbReference type="Proteomes" id="UP000255365">
    <property type="component" value="Unassembled WGS sequence"/>
</dbReference>
<evidence type="ECO:0000256" key="1">
    <source>
        <dbReference type="ARBA" id="ARBA00023125"/>
    </source>
</evidence>
<dbReference type="Pfam" id="PF00589">
    <property type="entry name" value="Phage_integrase"/>
    <property type="match status" value="1"/>
</dbReference>
<dbReference type="InterPro" id="IPR002104">
    <property type="entry name" value="Integrase_catalytic"/>
</dbReference>
<name>A0A370SJH9_PSEJE</name>
<evidence type="ECO:0000259" key="3">
    <source>
        <dbReference type="PROSITE" id="PS51898"/>
    </source>
</evidence>
<dbReference type="InterPro" id="IPR013762">
    <property type="entry name" value="Integrase-like_cat_sf"/>
</dbReference>
<dbReference type="SUPFAM" id="SSF56349">
    <property type="entry name" value="DNA breaking-rejoining enzymes"/>
    <property type="match status" value="1"/>
</dbReference>
<evidence type="ECO:0000313" key="4">
    <source>
        <dbReference type="EMBL" id="RDL19916.1"/>
    </source>
</evidence>
<evidence type="ECO:0000313" key="5">
    <source>
        <dbReference type="Proteomes" id="UP000255365"/>
    </source>
</evidence>